<reference evidence="2" key="1">
    <citation type="submission" date="2021-02" db="EMBL/GenBank/DDBJ databases">
        <authorList>
            <person name="Nowell W R."/>
        </authorList>
    </citation>
    <scope>NUCLEOTIDE SEQUENCE</scope>
</reference>
<protein>
    <submittedName>
        <fullName evidence="2">Uncharacterized protein</fullName>
    </submittedName>
</protein>
<accession>A0A819ZQ48</accession>
<evidence type="ECO:0000256" key="1">
    <source>
        <dbReference type="SAM" id="Phobius"/>
    </source>
</evidence>
<keyword evidence="1" id="KW-0472">Membrane</keyword>
<dbReference type="Proteomes" id="UP000663874">
    <property type="component" value="Unassembled WGS sequence"/>
</dbReference>
<feature type="transmembrane region" description="Helical" evidence="1">
    <location>
        <begin position="9"/>
        <end position="28"/>
    </location>
</feature>
<evidence type="ECO:0000313" key="2">
    <source>
        <dbReference type="EMBL" id="CAF4178058.1"/>
    </source>
</evidence>
<sequence>MNIINLSKLYFAIGLTLAFPGDFLLSFFNLGKYFRARTPTSICKNTTISQSYLSQMLSLINNLQEDSLYNSVLHIQMANVVSYLQDTTNQALLLTNCTTFVTNLKAAKSVDKTAERTRQQIASDIHRQFQQVVFFAIGLTLAYHDKDQSHLERKNLPRLDYKQFRINRKFTKFCSNNTIAQTYLTKILSVIDVLQANSSYDSILQLQSANFITYLKNTTNQELLSNDCGTFIKGLKTATKADKTAQRVQQHLAAMIHKKIKQVAHNVTNGKGFHELDN</sequence>
<comment type="caution">
    <text evidence="2">The sequence shown here is derived from an EMBL/GenBank/DDBJ whole genome shotgun (WGS) entry which is preliminary data.</text>
</comment>
<gene>
    <name evidence="2" type="ORF">FNK824_LOCUS35063</name>
</gene>
<evidence type="ECO:0000313" key="3">
    <source>
        <dbReference type="Proteomes" id="UP000663874"/>
    </source>
</evidence>
<keyword evidence="1" id="KW-1133">Transmembrane helix</keyword>
<keyword evidence="1" id="KW-0812">Transmembrane</keyword>
<name>A0A819ZQ48_9BILA</name>
<dbReference type="AlphaFoldDB" id="A0A819ZQ48"/>
<organism evidence="2 3">
    <name type="scientific">Rotaria sordida</name>
    <dbReference type="NCBI Taxonomy" id="392033"/>
    <lineage>
        <taxon>Eukaryota</taxon>
        <taxon>Metazoa</taxon>
        <taxon>Spiralia</taxon>
        <taxon>Gnathifera</taxon>
        <taxon>Rotifera</taxon>
        <taxon>Eurotatoria</taxon>
        <taxon>Bdelloidea</taxon>
        <taxon>Philodinida</taxon>
        <taxon>Philodinidae</taxon>
        <taxon>Rotaria</taxon>
    </lineage>
</organism>
<proteinExistence type="predicted"/>
<dbReference type="EMBL" id="CAJOBE010014432">
    <property type="protein sequence ID" value="CAF4178058.1"/>
    <property type="molecule type" value="Genomic_DNA"/>
</dbReference>